<evidence type="ECO:0000313" key="1">
    <source>
        <dbReference type="EMBL" id="KDO17026.1"/>
    </source>
</evidence>
<dbReference type="KEGG" id="spar:SPRG_17329"/>
<accession>A0A067BRT9</accession>
<reference evidence="1 2" key="1">
    <citation type="journal article" date="2013" name="PLoS Genet.">
        <title>Distinctive expansion of potential virulence genes in the genome of the oomycete fish pathogen Saprolegnia parasitica.</title>
        <authorList>
            <person name="Jiang R.H."/>
            <person name="de Bruijn I."/>
            <person name="Haas B.J."/>
            <person name="Belmonte R."/>
            <person name="Lobach L."/>
            <person name="Christie J."/>
            <person name="van den Ackerveken G."/>
            <person name="Bottin A."/>
            <person name="Bulone V."/>
            <person name="Diaz-Moreno S.M."/>
            <person name="Dumas B."/>
            <person name="Fan L."/>
            <person name="Gaulin E."/>
            <person name="Govers F."/>
            <person name="Grenville-Briggs L.J."/>
            <person name="Horner N.R."/>
            <person name="Levin J.Z."/>
            <person name="Mammella M."/>
            <person name="Meijer H.J."/>
            <person name="Morris P."/>
            <person name="Nusbaum C."/>
            <person name="Oome S."/>
            <person name="Phillips A.J."/>
            <person name="van Rooyen D."/>
            <person name="Rzeszutek E."/>
            <person name="Saraiva M."/>
            <person name="Secombes C.J."/>
            <person name="Seidl M.F."/>
            <person name="Snel B."/>
            <person name="Stassen J.H."/>
            <person name="Sykes S."/>
            <person name="Tripathy S."/>
            <person name="van den Berg H."/>
            <person name="Vega-Arreguin J.C."/>
            <person name="Wawra S."/>
            <person name="Young S.K."/>
            <person name="Zeng Q."/>
            <person name="Dieguez-Uribeondo J."/>
            <person name="Russ C."/>
            <person name="Tyler B.M."/>
            <person name="van West P."/>
        </authorList>
    </citation>
    <scope>NUCLEOTIDE SEQUENCE [LARGE SCALE GENOMIC DNA]</scope>
    <source>
        <strain evidence="1 2">CBS 223.65</strain>
    </source>
</reference>
<dbReference type="OrthoDB" id="5419315at2759"/>
<dbReference type="VEuPathDB" id="FungiDB:SPRG_17329"/>
<proteinExistence type="predicted"/>
<protein>
    <submittedName>
        <fullName evidence="1">Uncharacterized protein</fullName>
    </submittedName>
</protein>
<dbReference type="Gene3D" id="3.90.1150.10">
    <property type="entry name" value="Aspartate Aminotransferase, domain 1"/>
    <property type="match status" value="1"/>
</dbReference>
<dbReference type="EMBL" id="KK583812">
    <property type="protein sequence ID" value="KDO17026.1"/>
    <property type="molecule type" value="Genomic_DNA"/>
</dbReference>
<organism evidence="1 2">
    <name type="scientific">Saprolegnia parasitica (strain CBS 223.65)</name>
    <dbReference type="NCBI Taxonomy" id="695850"/>
    <lineage>
        <taxon>Eukaryota</taxon>
        <taxon>Sar</taxon>
        <taxon>Stramenopiles</taxon>
        <taxon>Oomycota</taxon>
        <taxon>Saprolegniomycetes</taxon>
        <taxon>Saprolegniales</taxon>
        <taxon>Saprolegniaceae</taxon>
        <taxon>Saprolegnia</taxon>
    </lineage>
</organism>
<name>A0A067BRT9_SAPPC</name>
<dbReference type="RefSeq" id="XP_012212263.1">
    <property type="nucleotide sequence ID" value="XM_012356873.1"/>
</dbReference>
<keyword evidence="2" id="KW-1185">Reference proteome</keyword>
<dbReference type="InterPro" id="IPR015422">
    <property type="entry name" value="PyrdxlP-dep_Trfase_small"/>
</dbReference>
<dbReference type="Proteomes" id="UP000030745">
    <property type="component" value="Unassembled WGS sequence"/>
</dbReference>
<dbReference type="STRING" id="695850.A0A067BRT9"/>
<dbReference type="GeneID" id="24138874"/>
<sequence length="67" mass="7273">MASLYPSVLSNVRGSAPRLAVTRLRGVGLQSGGCGDRSLRFRPALVFQPKHARETLELIDHVCNGLK</sequence>
<dbReference type="AlphaFoldDB" id="A0A067BRT9"/>
<evidence type="ECO:0000313" key="2">
    <source>
        <dbReference type="Proteomes" id="UP000030745"/>
    </source>
</evidence>
<gene>
    <name evidence="1" type="ORF">SPRG_17329</name>
</gene>